<dbReference type="InterPro" id="IPR036388">
    <property type="entry name" value="WH-like_DNA-bd_sf"/>
</dbReference>
<dbReference type="RefSeq" id="WP_151668079.1">
    <property type="nucleotide sequence ID" value="NZ_WBVO01000010.1"/>
</dbReference>
<accession>A0A6N6RDY0</accession>
<dbReference type="CDD" id="cd06171">
    <property type="entry name" value="Sigma70_r4"/>
    <property type="match status" value="1"/>
</dbReference>
<dbReference type="EMBL" id="WBVO01000010">
    <property type="protein sequence ID" value="KAB2807738.1"/>
    <property type="molecule type" value="Genomic_DNA"/>
</dbReference>
<feature type="domain" description="RNA polymerase sigma-70 ECF-like HTH" evidence="5">
    <location>
        <begin position="6"/>
        <end position="179"/>
    </location>
</feature>
<keyword evidence="2" id="KW-0805">Transcription regulation</keyword>
<dbReference type="NCBIfam" id="TIGR02937">
    <property type="entry name" value="sigma70-ECF"/>
    <property type="match status" value="1"/>
</dbReference>
<keyword evidence="3" id="KW-0731">Sigma factor</keyword>
<evidence type="ECO:0000313" key="6">
    <source>
        <dbReference type="EMBL" id="KAB2807738.1"/>
    </source>
</evidence>
<proteinExistence type="inferred from homology"/>
<dbReference type="GO" id="GO:0006352">
    <property type="term" value="P:DNA-templated transcription initiation"/>
    <property type="evidence" value="ECO:0007669"/>
    <property type="project" value="InterPro"/>
</dbReference>
<dbReference type="Proteomes" id="UP000468650">
    <property type="component" value="Unassembled WGS sequence"/>
</dbReference>
<evidence type="ECO:0000259" key="5">
    <source>
        <dbReference type="Pfam" id="PF07638"/>
    </source>
</evidence>
<dbReference type="PANTHER" id="PTHR43133">
    <property type="entry name" value="RNA POLYMERASE ECF-TYPE SIGMA FACTO"/>
    <property type="match status" value="1"/>
</dbReference>
<keyword evidence="4" id="KW-0804">Transcription</keyword>
<keyword evidence="7" id="KW-1185">Reference proteome</keyword>
<sequence>MSKDLKATIKKCRENNRRAQFDLYQHCFDRLMLICNRYKRNREDALALLNSGFLKILVNLDKYDDKQNFFPWASTIMVRTAIDEYRSNRTHNLEMIYSDSEGDLEGMSSDEHYVDAVSAMSADEIKKLIFNLPDNERLVFTLHEIEGYKHHEIALELGVTERSTKRYLKSAKDMLKEELGKQHQIQSSFS</sequence>
<evidence type="ECO:0000313" key="7">
    <source>
        <dbReference type="Proteomes" id="UP000468650"/>
    </source>
</evidence>
<dbReference type="SUPFAM" id="SSF88659">
    <property type="entry name" value="Sigma3 and sigma4 domains of RNA polymerase sigma factors"/>
    <property type="match status" value="1"/>
</dbReference>
<dbReference type="PANTHER" id="PTHR43133:SF46">
    <property type="entry name" value="RNA POLYMERASE SIGMA-70 FACTOR ECF SUBFAMILY"/>
    <property type="match status" value="1"/>
</dbReference>
<reference evidence="6 7" key="1">
    <citation type="submission" date="2019-09" db="EMBL/GenBank/DDBJ databases">
        <title>Genomes of family Cryomorphaceae.</title>
        <authorList>
            <person name="Bowman J.P."/>
        </authorList>
    </citation>
    <scope>NUCLEOTIDE SEQUENCE [LARGE SCALE GENOMIC DNA]</scope>
    <source>
        <strain evidence="6 7">LMG 25704</strain>
    </source>
</reference>
<dbReference type="Pfam" id="PF07638">
    <property type="entry name" value="Sigma70_ECF"/>
    <property type="match status" value="1"/>
</dbReference>
<comment type="caution">
    <text evidence="6">The sequence shown here is derived from an EMBL/GenBank/DDBJ whole genome shotgun (WGS) entry which is preliminary data.</text>
</comment>
<organism evidence="6 7">
    <name type="scientific">Phaeocystidibacter luteus</name>
    <dbReference type="NCBI Taxonomy" id="911197"/>
    <lineage>
        <taxon>Bacteria</taxon>
        <taxon>Pseudomonadati</taxon>
        <taxon>Bacteroidota</taxon>
        <taxon>Flavobacteriia</taxon>
        <taxon>Flavobacteriales</taxon>
        <taxon>Phaeocystidibacteraceae</taxon>
        <taxon>Phaeocystidibacter</taxon>
    </lineage>
</organism>
<evidence type="ECO:0000256" key="3">
    <source>
        <dbReference type="ARBA" id="ARBA00023082"/>
    </source>
</evidence>
<protein>
    <submittedName>
        <fullName evidence="6">RNA polymerase sigma factor</fullName>
    </submittedName>
</protein>
<dbReference type="Gene3D" id="1.10.10.10">
    <property type="entry name" value="Winged helix-like DNA-binding domain superfamily/Winged helix DNA-binding domain"/>
    <property type="match status" value="1"/>
</dbReference>
<dbReference type="Gene3D" id="1.10.1740.10">
    <property type="match status" value="1"/>
</dbReference>
<dbReference type="InterPro" id="IPR013324">
    <property type="entry name" value="RNA_pol_sigma_r3/r4-like"/>
</dbReference>
<dbReference type="InterPro" id="IPR014284">
    <property type="entry name" value="RNA_pol_sigma-70_dom"/>
</dbReference>
<gene>
    <name evidence="6" type="ORF">F8C67_11905</name>
</gene>
<dbReference type="InterPro" id="IPR039425">
    <property type="entry name" value="RNA_pol_sigma-70-like"/>
</dbReference>
<evidence type="ECO:0000256" key="2">
    <source>
        <dbReference type="ARBA" id="ARBA00023015"/>
    </source>
</evidence>
<evidence type="ECO:0000256" key="1">
    <source>
        <dbReference type="ARBA" id="ARBA00010641"/>
    </source>
</evidence>
<dbReference type="InterPro" id="IPR013325">
    <property type="entry name" value="RNA_pol_sigma_r2"/>
</dbReference>
<comment type="similarity">
    <text evidence="1">Belongs to the sigma-70 factor family. ECF subfamily.</text>
</comment>
<dbReference type="SUPFAM" id="SSF88946">
    <property type="entry name" value="Sigma2 domain of RNA polymerase sigma factors"/>
    <property type="match status" value="1"/>
</dbReference>
<name>A0A6N6RDY0_9FLAO</name>
<dbReference type="InterPro" id="IPR053812">
    <property type="entry name" value="HTH_Sigma70_ECF-like"/>
</dbReference>
<evidence type="ECO:0000256" key="4">
    <source>
        <dbReference type="ARBA" id="ARBA00023163"/>
    </source>
</evidence>
<dbReference type="OrthoDB" id="1160671at2"/>
<dbReference type="AlphaFoldDB" id="A0A6N6RDY0"/>
<dbReference type="GO" id="GO:0016987">
    <property type="term" value="F:sigma factor activity"/>
    <property type="evidence" value="ECO:0007669"/>
    <property type="project" value="UniProtKB-KW"/>
</dbReference>